<feature type="region of interest" description="Disordered" evidence="6">
    <location>
        <begin position="217"/>
        <end position="341"/>
    </location>
</feature>
<feature type="domain" description="C2H2-type" evidence="7">
    <location>
        <begin position="446"/>
        <end position="473"/>
    </location>
</feature>
<dbReference type="OrthoDB" id="10261408at2759"/>
<dbReference type="SUPFAM" id="SSF57667">
    <property type="entry name" value="beta-beta-alpha zinc fingers"/>
    <property type="match status" value="4"/>
</dbReference>
<dbReference type="eggNOG" id="KOG1721">
    <property type="taxonomic scope" value="Eukaryota"/>
</dbReference>
<dbReference type="Proteomes" id="UP000009046">
    <property type="component" value="Unassembled WGS sequence"/>
</dbReference>
<keyword evidence="3 5" id="KW-0863">Zinc-finger</keyword>
<evidence type="ECO:0000256" key="2">
    <source>
        <dbReference type="ARBA" id="ARBA00022737"/>
    </source>
</evidence>
<dbReference type="FunFam" id="3.30.160.60:FF:001448">
    <property type="entry name" value="Zinc finger and BTB domain containing 7a"/>
    <property type="match status" value="1"/>
</dbReference>
<proteinExistence type="predicted"/>
<organism>
    <name type="scientific">Pediculus humanus subsp. corporis</name>
    <name type="common">Body louse</name>
    <dbReference type="NCBI Taxonomy" id="121224"/>
    <lineage>
        <taxon>Eukaryota</taxon>
        <taxon>Metazoa</taxon>
        <taxon>Ecdysozoa</taxon>
        <taxon>Arthropoda</taxon>
        <taxon>Hexapoda</taxon>
        <taxon>Insecta</taxon>
        <taxon>Pterygota</taxon>
        <taxon>Neoptera</taxon>
        <taxon>Paraneoptera</taxon>
        <taxon>Psocodea</taxon>
        <taxon>Troctomorpha</taxon>
        <taxon>Phthiraptera</taxon>
        <taxon>Anoplura</taxon>
        <taxon>Pediculidae</taxon>
        <taxon>Pediculus</taxon>
    </lineage>
</organism>
<keyword evidence="4" id="KW-0862">Zinc</keyword>
<protein>
    <recommendedName>
        <fullName evidence="7">C2H2-type domain-containing protein</fullName>
    </recommendedName>
</protein>
<feature type="domain" description="C2H2-type" evidence="7">
    <location>
        <begin position="390"/>
        <end position="417"/>
    </location>
</feature>
<feature type="compositionally biased region" description="Basic and acidic residues" evidence="6">
    <location>
        <begin position="264"/>
        <end position="274"/>
    </location>
</feature>
<keyword evidence="10" id="KW-1185">Reference proteome</keyword>
<dbReference type="InterPro" id="IPR013087">
    <property type="entry name" value="Znf_C2H2_type"/>
</dbReference>
<dbReference type="GO" id="GO:0005634">
    <property type="term" value="C:nucleus"/>
    <property type="evidence" value="ECO:0007669"/>
    <property type="project" value="TreeGrafter"/>
</dbReference>
<dbReference type="STRING" id="121224.E0VKU2"/>
<feature type="compositionally biased region" description="Acidic residues" evidence="6">
    <location>
        <begin position="244"/>
        <end position="263"/>
    </location>
</feature>
<feature type="domain" description="C2H2-type" evidence="7">
    <location>
        <begin position="169"/>
        <end position="196"/>
    </location>
</feature>
<dbReference type="PANTHER" id="PTHR24379:SF127">
    <property type="entry name" value="BLOODY FINGERS-RELATED"/>
    <property type="match status" value="1"/>
</dbReference>
<dbReference type="GeneID" id="8235619"/>
<feature type="domain" description="C2H2-type" evidence="7">
    <location>
        <begin position="418"/>
        <end position="445"/>
    </location>
</feature>
<evidence type="ECO:0000313" key="8">
    <source>
        <dbReference type="EMBL" id="EEB13998.1"/>
    </source>
</evidence>
<dbReference type="Pfam" id="PF00096">
    <property type="entry name" value="zf-C2H2"/>
    <property type="match status" value="5"/>
</dbReference>
<evidence type="ECO:0000313" key="9">
    <source>
        <dbReference type="EnsemblMetazoa" id="PHUM269220-PA"/>
    </source>
</evidence>
<dbReference type="HOGENOM" id="CLU_044645_0_0_1"/>
<accession>E0VKU2</accession>
<dbReference type="AlphaFoldDB" id="E0VKU2"/>
<dbReference type="GO" id="GO:0000977">
    <property type="term" value="F:RNA polymerase II transcription regulatory region sequence-specific DNA binding"/>
    <property type="evidence" value="ECO:0007669"/>
    <property type="project" value="TreeGrafter"/>
</dbReference>
<dbReference type="PROSITE" id="PS50157">
    <property type="entry name" value="ZINC_FINGER_C2H2_2"/>
    <property type="match status" value="5"/>
</dbReference>
<dbReference type="InterPro" id="IPR036236">
    <property type="entry name" value="Znf_C2H2_sf"/>
</dbReference>
<evidence type="ECO:0000256" key="3">
    <source>
        <dbReference type="ARBA" id="ARBA00022771"/>
    </source>
</evidence>
<reference evidence="8" key="1">
    <citation type="submission" date="2007-04" db="EMBL/GenBank/DDBJ databases">
        <title>Annotation of Pediculus humanus corporis strain USDA.</title>
        <authorList>
            <person name="Kirkness E."/>
            <person name="Hannick L."/>
            <person name="Hass B."/>
            <person name="Bruggner R."/>
            <person name="Lawson D."/>
            <person name="Bidwell S."/>
            <person name="Joardar V."/>
            <person name="Caler E."/>
            <person name="Walenz B."/>
            <person name="Inman J."/>
            <person name="Schobel S."/>
            <person name="Galinsky K."/>
            <person name="Amedeo P."/>
            <person name="Strausberg R."/>
        </authorList>
    </citation>
    <scope>NUCLEOTIDE SEQUENCE</scope>
    <source>
        <strain evidence="8">USDA</strain>
    </source>
</reference>
<dbReference type="OMA" id="WINIGDE"/>
<dbReference type="FunFam" id="3.30.160.60:FF:002343">
    <property type="entry name" value="Zinc finger protein 33A"/>
    <property type="match status" value="1"/>
</dbReference>
<dbReference type="GO" id="GO:0008270">
    <property type="term" value="F:zinc ion binding"/>
    <property type="evidence" value="ECO:0007669"/>
    <property type="project" value="UniProtKB-KW"/>
</dbReference>
<reference evidence="9" key="3">
    <citation type="submission" date="2020-05" db="UniProtKB">
        <authorList>
            <consortium name="EnsemblMetazoa"/>
        </authorList>
    </citation>
    <scope>IDENTIFICATION</scope>
    <source>
        <strain evidence="9">USDA</strain>
    </source>
</reference>
<dbReference type="PANTHER" id="PTHR24379">
    <property type="entry name" value="KRAB AND ZINC FINGER DOMAIN-CONTAINING"/>
    <property type="match status" value="1"/>
</dbReference>
<evidence type="ECO:0000259" key="7">
    <source>
        <dbReference type="PROSITE" id="PS50157"/>
    </source>
</evidence>
<dbReference type="EMBL" id="AAZO01003108">
    <property type="status" value="NOT_ANNOTATED_CDS"/>
    <property type="molecule type" value="Genomic_DNA"/>
</dbReference>
<dbReference type="RefSeq" id="XP_002426736.1">
    <property type="nucleotide sequence ID" value="XM_002426691.1"/>
</dbReference>
<evidence type="ECO:0000313" key="10">
    <source>
        <dbReference type="Proteomes" id="UP000009046"/>
    </source>
</evidence>
<dbReference type="InParanoid" id="E0VKU2"/>
<evidence type="ECO:0000256" key="4">
    <source>
        <dbReference type="ARBA" id="ARBA00022833"/>
    </source>
</evidence>
<feature type="compositionally biased region" description="Polar residues" evidence="6">
    <location>
        <begin position="315"/>
        <end position="337"/>
    </location>
</feature>
<name>E0VKU2_PEDHC</name>
<gene>
    <name evidence="9" type="primary">8235619</name>
    <name evidence="8" type="ORF">Phum_PHUM269220</name>
</gene>
<feature type="compositionally biased region" description="Basic and acidic residues" evidence="6">
    <location>
        <begin position="283"/>
        <end position="292"/>
    </location>
</feature>
<dbReference type="KEGG" id="phu:Phum_PHUM269220"/>
<sequence length="482" mass="54692">MTTLILRFSLGFHLDLDLDYKLESSCELAPDRPFDDARSPTPFQLPFPPFGLFPHVGEDFLKRNYSLVGFLQRQGLIRSPAPEENQNIGILSNPYRCIICLASFPSAWLLEQHNNIQHPSNQRNSESGSPGEDKPFKCEQCGQNYRYRSAYLKHQEQNHKARLPADKVFTCDVCGMQFRYLKSFKKHRLNHTLEKLHSKSSNGNAFSRIMKSNGVETEKRFKIIPEPATGSGSRTSSLFRSNSVDDDDDDDDDNVDDIVDDEGNNEKRTIKDSGRITAPPRTDYGDNDDRVAKSNVFTDPKKERAASVPVDKSDQINGTRSIVRSMKNPASKTNRGSNDLDDRDETIIDSLECVFPGRGVPNKIQSDSSAFVNLFHGDPMERQKENNNKFSCPFCGKCVRSKENLKLHIRKHTGERPFVCLFCGRAFGGKSDLTRHLRIHTGERPYHCEMCGKCFARADYLSKHLTTHNSPRSSSFSHMNSR</sequence>
<reference evidence="8" key="2">
    <citation type="submission" date="2007-04" db="EMBL/GenBank/DDBJ databases">
        <title>The genome of the human body louse.</title>
        <authorList>
            <consortium name="The Human Body Louse Genome Consortium"/>
            <person name="Kirkness E."/>
            <person name="Walenz B."/>
            <person name="Hass B."/>
            <person name="Bruggner R."/>
            <person name="Strausberg R."/>
        </authorList>
    </citation>
    <scope>NUCLEOTIDE SEQUENCE</scope>
    <source>
        <strain evidence="8">USDA</strain>
    </source>
</reference>
<feature type="domain" description="C2H2-type" evidence="7">
    <location>
        <begin position="136"/>
        <end position="164"/>
    </location>
</feature>
<evidence type="ECO:0000256" key="1">
    <source>
        <dbReference type="ARBA" id="ARBA00022723"/>
    </source>
</evidence>
<keyword evidence="2" id="KW-0677">Repeat</keyword>
<evidence type="ECO:0000256" key="6">
    <source>
        <dbReference type="SAM" id="MobiDB-lite"/>
    </source>
</evidence>
<dbReference type="GO" id="GO:0000981">
    <property type="term" value="F:DNA-binding transcription factor activity, RNA polymerase II-specific"/>
    <property type="evidence" value="ECO:0007669"/>
    <property type="project" value="TreeGrafter"/>
</dbReference>
<dbReference type="CTD" id="8235619"/>
<dbReference type="PROSITE" id="PS00028">
    <property type="entry name" value="ZINC_FINGER_C2H2_1"/>
    <property type="match status" value="6"/>
</dbReference>
<dbReference type="SMART" id="SM00355">
    <property type="entry name" value="ZnF_C2H2"/>
    <property type="match status" value="6"/>
</dbReference>
<keyword evidence="1" id="KW-0479">Metal-binding</keyword>
<feature type="compositionally biased region" description="Polar residues" evidence="6">
    <location>
        <begin position="230"/>
        <end position="242"/>
    </location>
</feature>
<evidence type="ECO:0000256" key="5">
    <source>
        <dbReference type="PROSITE-ProRule" id="PRU00042"/>
    </source>
</evidence>
<dbReference type="EnsemblMetazoa" id="PHUM269220-RA">
    <property type="protein sequence ID" value="PHUM269220-PA"/>
    <property type="gene ID" value="PHUM269220"/>
</dbReference>
<dbReference type="VEuPathDB" id="VectorBase:PHUM269220"/>
<dbReference type="Gene3D" id="3.30.160.60">
    <property type="entry name" value="Classic Zinc Finger"/>
    <property type="match status" value="5"/>
</dbReference>
<dbReference type="EMBL" id="DS235250">
    <property type="protein sequence ID" value="EEB13998.1"/>
    <property type="molecule type" value="Genomic_DNA"/>
</dbReference>